<keyword evidence="5" id="KW-1185">Reference proteome</keyword>
<dbReference type="PANTHER" id="PTHR11579">
    <property type="entry name" value="PROTEIN-L-ISOASPARTATE O-METHYLTRANSFERASE"/>
    <property type="match status" value="1"/>
</dbReference>
<dbReference type="PANTHER" id="PTHR11579:SF18">
    <property type="entry name" value="PROTEIN-L-ISOASPARTATE O-METHYLTRANSFERASE"/>
    <property type="match status" value="1"/>
</dbReference>
<organism evidence="4 5">
    <name type="scientific">Inhella inkyongensis</name>
    <dbReference type="NCBI Taxonomy" id="392593"/>
    <lineage>
        <taxon>Bacteria</taxon>
        <taxon>Pseudomonadati</taxon>
        <taxon>Pseudomonadota</taxon>
        <taxon>Betaproteobacteria</taxon>
        <taxon>Burkholderiales</taxon>
        <taxon>Sphaerotilaceae</taxon>
        <taxon>Inhella</taxon>
    </lineage>
</organism>
<accession>A0A840RYT8</accession>
<dbReference type="GO" id="GO:0005737">
    <property type="term" value="C:cytoplasm"/>
    <property type="evidence" value="ECO:0007669"/>
    <property type="project" value="TreeGrafter"/>
</dbReference>
<protein>
    <recommendedName>
        <fullName evidence="2">Protein-L-isoaspartate O-methyltransferase</fullName>
    </recommendedName>
    <alternativeName>
        <fullName evidence="3">Protein L-isoaspartyl methyltransferase</fullName>
    </alternativeName>
</protein>
<comment type="caution">
    <text evidence="4">The sequence shown here is derived from an EMBL/GenBank/DDBJ whole genome shotgun (WGS) entry which is preliminary data.</text>
</comment>
<dbReference type="GO" id="GO:0032259">
    <property type="term" value="P:methylation"/>
    <property type="evidence" value="ECO:0007669"/>
    <property type="project" value="UniProtKB-KW"/>
</dbReference>
<name>A0A840RYT8_9BURK</name>
<dbReference type="CDD" id="cd02440">
    <property type="entry name" value="AdoMet_MTases"/>
    <property type="match status" value="1"/>
</dbReference>
<dbReference type="GO" id="GO:0004719">
    <property type="term" value="F:protein-L-isoaspartate (D-aspartate) O-methyltransferase activity"/>
    <property type="evidence" value="ECO:0007669"/>
    <property type="project" value="InterPro"/>
</dbReference>
<evidence type="ECO:0000313" key="4">
    <source>
        <dbReference type="EMBL" id="MBB5203927.1"/>
    </source>
</evidence>
<proteinExistence type="inferred from homology"/>
<comment type="similarity">
    <text evidence="1">Belongs to the methyltransferase superfamily. L-isoaspartyl/D-aspartyl protein methyltransferase family.</text>
</comment>
<evidence type="ECO:0000313" key="5">
    <source>
        <dbReference type="Proteomes" id="UP000554837"/>
    </source>
</evidence>
<dbReference type="InterPro" id="IPR000682">
    <property type="entry name" value="PCMT"/>
</dbReference>
<evidence type="ECO:0000256" key="3">
    <source>
        <dbReference type="ARBA" id="ARBA00030757"/>
    </source>
</evidence>
<dbReference type="EMBL" id="JACHHO010000001">
    <property type="protein sequence ID" value="MBB5203927.1"/>
    <property type="molecule type" value="Genomic_DNA"/>
</dbReference>
<sequence>MNIEQARFNMIEQQIRPWDVLDPAVLQLLSLVRREDFMPSNVRHLAFMDTELPLGGGRLMLQPKVEARLLQELQLQPTDRVLELGTGSGYLTALLAHQASEVLSLEPRADLAEAARERLRRLGLSRVQVRQADPAQGAAADGPFDAIVLTGSLPSTPEALKAQLKPGGRLLVVEGELPVMRAVLWRCMAPGQFSRRELFDTVLPRLTGVAEAPSFAF</sequence>
<dbReference type="Pfam" id="PF01135">
    <property type="entry name" value="PCMT"/>
    <property type="match status" value="1"/>
</dbReference>
<dbReference type="Proteomes" id="UP000554837">
    <property type="component" value="Unassembled WGS sequence"/>
</dbReference>
<dbReference type="SUPFAM" id="SSF53335">
    <property type="entry name" value="S-adenosyl-L-methionine-dependent methyltransferases"/>
    <property type="match status" value="1"/>
</dbReference>
<dbReference type="InterPro" id="IPR029063">
    <property type="entry name" value="SAM-dependent_MTases_sf"/>
</dbReference>
<dbReference type="OrthoDB" id="9810066at2"/>
<gene>
    <name evidence="4" type="ORF">HNQ51_001220</name>
</gene>
<keyword evidence="4" id="KW-0489">Methyltransferase</keyword>
<dbReference type="AlphaFoldDB" id="A0A840RYT8"/>
<keyword evidence="4" id="KW-0808">Transferase</keyword>
<evidence type="ECO:0000256" key="1">
    <source>
        <dbReference type="ARBA" id="ARBA00005369"/>
    </source>
</evidence>
<dbReference type="RefSeq" id="WP_138857058.1">
    <property type="nucleotide sequence ID" value="NZ_CP040709.1"/>
</dbReference>
<reference evidence="4 5" key="1">
    <citation type="submission" date="2020-08" db="EMBL/GenBank/DDBJ databases">
        <title>Genomic Encyclopedia of Type Strains, Phase IV (KMG-IV): sequencing the most valuable type-strain genomes for metagenomic binning, comparative biology and taxonomic classification.</title>
        <authorList>
            <person name="Goeker M."/>
        </authorList>
    </citation>
    <scope>NUCLEOTIDE SEQUENCE [LARGE SCALE GENOMIC DNA]</scope>
    <source>
        <strain evidence="4 5">DSM 23958</strain>
    </source>
</reference>
<evidence type="ECO:0000256" key="2">
    <source>
        <dbReference type="ARBA" id="ARBA00013346"/>
    </source>
</evidence>
<dbReference type="Gene3D" id="3.40.50.150">
    <property type="entry name" value="Vaccinia Virus protein VP39"/>
    <property type="match status" value="1"/>
</dbReference>